<dbReference type="Gene3D" id="2.40.37.10">
    <property type="entry name" value="Lyase, Ornithine Decarboxylase, Chain A, domain 1"/>
    <property type="match status" value="1"/>
</dbReference>
<dbReference type="SUPFAM" id="SSF50621">
    <property type="entry name" value="Alanine racemase C-terminal domain-like"/>
    <property type="match status" value="1"/>
</dbReference>
<evidence type="ECO:0000256" key="2">
    <source>
        <dbReference type="ARBA" id="ARBA00022898"/>
    </source>
</evidence>
<evidence type="ECO:0000256" key="3">
    <source>
        <dbReference type="ARBA" id="ARBA00023235"/>
    </source>
</evidence>
<dbReference type="SUPFAM" id="SSF51419">
    <property type="entry name" value="PLP-binding barrel"/>
    <property type="match status" value="1"/>
</dbReference>
<gene>
    <name evidence="5" type="ORF">NUH29_01025</name>
</gene>
<proteinExistence type="predicted"/>
<reference evidence="5 6" key="1">
    <citation type="submission" date="2022-08" db="EMBL/GenBank/DDBJ databases">
        <authorList>
            <person name="Li F."/>
        </authorList>
    </citation>
    <scope>NUCLEOTIDE SEQUENCE [LARGE SCALE GENOMIC DNA]</scope>
    <source>
        <strain evidence="5 6">10F1B-8-1</strain>
    </source>
</reference>
<evidence type="ECO:0000259" key="4">
    <source>
        <dbReference type="SMART" id="SM01005"/>
    </source>
</evidence>
<dbReference type="PANTHER" id="PTHR30511:SF0">
    <property type="entry name" value="ALANINE RACEMASE, CATABOLIC-RELATED"/>
    <property type="match status" value="1"/>
</dbReference>
<keyword evidence="3" id="KW-0413">Isomerase</keyword>
<sequence length="225" mass="23192">MPLPGLRRRALIDLEALADNLRELGSDVIDLRADAYGHGVALVAPLAARMGVSRARVSDERDAAVARAGGMADVAVGRTGDGDTAARAVYGISGGRPVLTLLGELVAVKHVPAGSGVSYGYTHRTERPTVLGLVGLGYADGVPRLASNRAAVAIDGVRRPLIGRIAMDQFVVDLGDDAPAPGGEVVLLGDPARGEPSAGEWAAWTERPALALTAGLGARIERVVR</sequence>
<evidence type="ECO:0000256" key="1">
    <source>
        <dbReference type="ARBA" id="ARBA00001933"/>
    </source>
</evidence>
<dbReference type="PANTHER" id="PTHR30511">
    <property type="entry name" value="ALANINE RACEMASE"/>
    <property type="match status" value="1"/>
</dbReference>
<comment type="cofactor">
    <cofactor evidence="1">
        <name>pyridoxal 5'-phosphate</name>
        <dbReference type="ChEBI" id="CHEBI:597326"/>
    </cofactor>
</comment>
<dbReference type="EMBL" id="JANTHX010000003">
    <property type="protein sequence ID" value="MCS0498131.1"/>
    <property type="molecule type" value="Genomic_DNA"/>
</dbReference>
<organism evidence="5 6">
    <name type="scientific">Protaetiibacter mangrovi</name>
    <dbReference type="NCBI Taxonomy" id="2970926"/>
    <lineage>
        <taxon>Bacteria</taxon>
        <taxon>Bacillati</taxon>
        <taxon>Actinomycetota</taxon>
        <taxon>Actinomycetes</taxon>
        <taxon>Micrococcales</taxon>
        <taxon>Microbacteriaceae</taxon>
        <taxon>Protaetiibacter</taxon>
    </lineage>
</organism>
<dbReference type="InterPro" id="IPR000821">
    <property type="entry name" value="Ala_racemase"/>
</dbReference>
<dbReference type="Proteomes" id="UP001205337">
    <property type="component" value="Unassembled WGS sequence"/>
</dbReference>
<name>A0ABT1ZBQ0_9MICO</name>
<dbReference type="SMART" id="SM01005">
    <property type="entry name" value="Ala_racemase_C"/>
    <property type="match status" value="1"/>
</dbReference>
<dbReference type="Gene3D" id="3.20.20.10">
    <property type="entry name" value="Alanine racemase"/>
    <property type="match status" value="1"/>
</dbReference>
<keyword evidence="6" id="KW-1185">Reference proteome</keyword>
<dbReference type="InterPro" id="IPR029066">
    <property type="entry name" value="PLP-binding_barrel"/>
</dbReference>
<evidence type="ECO:0000313" key="5">
    <source>
        <dbReference type="EMBL" id="MCS0498131.1"/>
    </source>
</evidence>
<comment type="caution">
    <text evidence="5">The sequence shown here is derived from an EMBL/GenBank/DDBJ whole genome shotgun (WGS) entry which is preliminary data.</text>
</comment>
<dbReference type="InterPro" id="IPR011079">
    <property type="entry name" value="Ala_racemase_C"/>
</dbReference>
<keyword evidence="2" id="KW-0663">Pyridoxal phosphate</keyword>
<evidence type="ECO:0000313" key="6">
    <source>
        <dbReference type="Proteomes" id="UP001205337"/>
    </source>
</evidence>
<dbReference type="InterPro" id="IPR009006">
    <property type="entry name" value="Ala_racemase/Decarboxylase_C"/>
</dbReference>
<feature type="domain" description="Alanine racemase C-terminal" evidence="4">
    <location>
        <begin position="98"/>
        <end position="225"/>
    </location>
</feature>
<protein>
    <submittedName>
        <fullName evidence="5">Alanine racemase</fullName>
    </submittedName>
</protein>
<accession>A0ABT1ZBQ0</accession>
<dbReference type="Pfam" id="PF00842">
    <property type="entry name" value="Ala_racemase_C"/>
    <property type="match status" value="1"/>
</dbReference>
<dbReference type="RefSeq" id="WP_258797006.1">
    <property type="nucleotide sequence ID" value="NZ_JANTHX010000003.1"/>
</dbReference>